<sequence length="206" mass="21361">MKKLLLVVVLLVFCPSTLKGEMSSTNYTIYADTFSVGGVYSTSNNFSLYDSVGEWPASVPASANYEIRAGFQAMELGDLKLVIADSSLSLGALDVASIKSDNTNINVTSGSASGYILSIGEADPSPIFAVADGAVTIGSEEYGASVGGANANFLDDREIATGLVLASSTVAVANDLVVFTVKAARNSTTNYGSKNQNLILNLSANF</sequence>
<feature type="chain" id="PRO_5002532137" evidence="1">
    <location>
        <begin position="20"/>
        <end position="206"/>
    </location>
</feature>
<name>A0A0G0G8R5_9BACT</name>
<proteinExistence type="predicted"/>
<dbReference type="EMBL" id="LBSX01000008">
    <property type="protein sequence ID" value="KKQ27493.1"/>
    <property type="molecule type" value="Genomic_DNA"/>
</dbReference>
<keyword evidence="1" id="KW-0732">Signal</keyword>
<reference evidence="2 3" key="1">
    <citation type="journal article" date="2015" name="Nature">
        <title>rRNA introns, odd ribosomes, and small enigmatic genomes across a large radiation of phyla.</title>
        <authorList>
            <person name="Brown C.T."/>
            <person name="Hug L.A."/>
            <person name="Thomas B.C."/>
            <person name="Sharon I."/>
            <person name="Castelle C.J."/>
            <person name="Singh A."/>
            <person name="Wilkins M.J."/>
            <person name="Williams K.H."/>
            <person name="Banfield J.F."/>
        </authorList>
    </citation>
    <scope>NUCLEOTIDE SEQUENCE [LARGE SCALE GENOMIC DNA]</scope>
</reference>
<organism evidence="2 3">
    <name type="scientific">Candidatus Magasanikbacteria bacterium GW2011_GWC2_37_14</name>
    <dbReference type="NCBI Taxonomy" id="1619046"/>
    <lineage>
        <taxon>Bacteria</taxon>
        <taxon>Candidatus Magasanikiibacteriota</taxon>
    </lineage>
</organism>
<dbReference type="STRING" id="1619046.US42_C0008G0004"/>
<gene>
    <name evidence="2" type="ORF">US42_C0008G0004</name>
</gene>
<evidence type="ECO:0000313" key="2">
    <source>
        <dbReference type="EMBL" id="KKQ27493.1"/>
    </source>
</evidence>
<feature type="signal peptide" evidence="1">
    <location>
        <begin position="1"/>
        <end position="19"/>
    </location>
</feature>
<protein>
    <submittedName>
        <fullName evidence="2">Uncharacterized protein</fullName>
    </submittedName>
</protein>
<accession>A0A0G0G8R5</accession>
<evidence type="ECO:0000313" key="3">
    <source>
        <dbReference type="Proteomes" id="UP000034849"/>
    </source>
</evidence>
<dbReference type="AlphaFoldDB" id="A0A0G0G8R5"/>
<comment type="caution">
    <text evidence="2">The sequence shown here is derived from an EMBL/GenBank/DDBJ whole genome shotgun (WGS) entry which is preliminary data.</text>
</comment>
<evidence type="ECO:0000256" key="1">
    <source>
        <dbReference type="SAM" id="SignalP"/>
    </source>
</evidence>
<dbReference type="Proteomes" id="UP000034849">
    <property type="component" value="Unassembled WGS sequence"/>
</dbReference>